<reference evidence="3" key="1">
    <citation type="journal article" date="2013" name="New Phytol.">
        <title>Comparative genomic and transcriptomic analyses reveal the hemibiotrophic stage shift of Colletotrichum fungi.</title>
        <authorList>
            <person name="Gan P."/>
            <person name="Ikeda K."/>
            <person name="Irieda H."/>
            <person name="Narusaka M."/>
            <person name="O'Connell R.J."/>
            <person name="Narusaka Y."/>
            <person name="Takano Y."/>
            <person name="Kubo Y."/>
            <person name="Shirasu K."/>
        </authorList>
    </citation>
    <scope>NUCLEOTIDE SEQUENCE [LARGE SCALE GENOMIC DNA]</scope>
    <source>
        <strain evidence="3">104-T / ATCC 96160 / CBS 514.97 / LARS 414 / MAFF 240422</strain>
    </source>
</reference>
<dbReference type="OrthoDB" id="10436774at2759"/>
<feature type="compositionally biased region" description="Basic and acidic residues" evidence="1">
    <location>
        <begin position="52"/>
        <end position="71"/>
    </location>
</feature>
<sequence>MKLSIASMAPLASLAIAVPEPKRGKNNDGETNPVAAIQAAFNDPKGFPAGEGDPRDRNGDGLIDPKEFNSR</sequence>
<name>A0A484G7Z9_COLOR</name>
<accession>A0A484G7Z9</accession>
<dbReference type="InterPro" id="IPR018247">
    <property type="entry name" value="EF_Hand_1_Ca_BS"/>
</dbReference>
<proteinExistence type="predicted"/>
<keyword evidence="3" id="KW-1185">Reference proteome</keyword>
<protein>
    <recommendedName>
        <fullName evidence="4">EF-hand domain-containing protein</fullName>
    </recommendedName>
</protein>
<evidence type="ECO:0000313" key="3">
    <source>
        <dbReference type="Proteomes" id="UP000014480"/>
    </source>
</evidence>
<gene>
    <name evidence="2" type="ORF">Cob_v001319</name>
</gene>
<evidence type="ECO:0000313" key="2">
    <source>
        <dbReference type="EMBL" id="TDZ26024.1"/>
    </source>
</evidence>
<comment type="caution">
    <text evidence="2">The sequence shown here is derived from an EMBL/GenBank/DDBJ whole genome shotgun (WGS) entry which is preliminary data.</text>
</comment>
<organism evidence="2 3">
    <name type="scientific">Colletotrichum orbiculare (strain 104-T / ATCC 96160 / CBS 514.97 / LARS 414 / MAFF 240422)</name>
    <name type="common">Cucumber anthracnose fungus</name>
    <name type="synonym">Colletotrichum lagenarium</name>
    <dbReference type="NCBI Taxonomy" id="1213857"/>
    <lineage>
        <taxon>Eukaryota</taxon>
        <taxon>Fungi</taxon>
        <taxon>Dikarya</taxon>
        <taxon>Ascomycota</taxon>
        <taxon>Pezizomycotina</taxon>
        <taxon>Sordariomycetes</taxon>
        <taxon>Hypocreomycetidae</taxon>
        <taxon>Glomerellales</taxon>
        <taxon>Glomerellaceae</taxon>
        <taxon>Colletotrichum</taxon>
        <taxon>Colletotrichum orbiculare species complex</taxon>
    </lineage>
</organism>
<dbReference type="AlphaFoldDB" id="A0A484G7Z9"/>
<dbReference type="EMBL" id="AMCV02000001">
    <property type="protein sequence ID" value="TDZ26024.1"/>
    <property type="molecule type" value="Genomic_DNA"/>
</dbReference>
<evidence type="ECO:0008006" key="4">
    <source>
        <dbReference type="Google" id="ProtNLM"/>
    </source>
</evidence>
<reference evidence="3" key="2">
    <citation type="journal article" date="2019" name="Mol. Plant Microbe Interact.">
        <title>Genome sequence resources for four phytopathogenic fungi from the Colletotrichum orbiculare species complex.</title>
        <authorList>
            <person name="Gan P."/>
            <person name="Tsushima A."/>
            <person name="Narusaka M."/>
            <person name="Narusaka Y."/>
            <person name="Takano Y."/>
            <person name="Kubo Y."/>
            <person name="Shirasu K."/>
        </authorList>
    </citation>
    <scope>GENOME REANNOTATION</scope>
    <source>
        <strain evidence="3">104-T / ATCC 96160 / CBS 514.97 / LARS 414 / MAFF 240422</strain>
    </source>
</reference>
<feature type="region of interest" description="Disordered" evidence="1">
    <location>
        <begin position="41"/>
        <end position="71"/>
    </location>
</feature>
<dbReference type="PROSITE" id="PS00018">
    <property type="entry name" value="EF_HAND_1"/>
    <property type="match status" value="1"/>
</dbReference>
<evidence type="ECO:0000256" key="1">
    <source>
        <dbReference type="SAM" id="MobiDB-lite"/>
    </source>
</evidence>
<dbReference type="Proteomes" id="UP000014480">
    <property type="component" value="Unassembled WGS sequence"/>
</dbReference>